<organism evidence="1 2">
    <name type="scientific">Bradyrhizobium stylosanthis</name>
    <dbReference type="NCBI Taxonomy" id="1803665"/>
    <lineage>
        <taxon>Bacteria</taxon>
        <taxon>Pseudomonadati</taxon>
        <taxon>Pseudomonadota</taxon>
        <taxon>Alphaproteobacteria</taxon>
        <taxon>Hyphomicrobiales</taxon>
        <taxon>Nitrobacteraceae</taxon>
        <taxon>Bradyrhizobium</taxon>
    </lineage>
</organism>
<dbReference type="EMBL" id="VITK01000012">
    <property type="protein sequence ID" value="TWA92041.1"/>
    <property type="molecule type" value="Genomic_DNA"/>
</dbReference>
<evidence type="ECO:0000313" key="1">
    <source>
        <dbReference type="EMBL" id="TWA92041.1"/>
    </source>
</evidence>
<dbReference type="AlphaFoldDB" id="A0A560D4N7"/>
<comment type="caution">
    <text evidence="1">The sequence shown here is derived from an EMBL/GenBank/DDBJ whole genome shotgun (WGS) entry which is preliminary data.</text>
</comment>
<gene>
    <name evidence="1" type="ORF">FBZ96_11247</name>
</gene>
<sequence>MRGPFGISILKNDDWVVLSELEYELSGIRLVRQCIARRKLTL</sequence>
<name>A0A560D4N7_9BRAD</name>
<keyword evidence="2" id="KW-1185">Reference proteome</keyword>
<accession>A0A560D4N7</accession>
<reference evidence="1 2" key="1">
    <citation type="submission" date="2019-06" db="EMBL/GenBank/DDBJ databases">
        <title>Genomic Encyclopedia of Type Strains, Phase IV (KMG-V): Genome sequencing to study the core and pangenomes of soil and plant-associated prokaryotes.</title>
        <authorList>
            <person name="Whitman W."/>
        </authorList>
    </citation>
    <scope>NUCLEOTIDE SEQUENCE [LARGE SCALE GENOMIC DNA]</scope>
    <source>
        <strain evidence="1 2">BR 510</strain>
    </source>
</reference>
<dbReference type="Proteomes" id="UP000319949">
    <property type="component" value="Unassembled WGS sequence"/>
</dbReference>
<protein>
    <submittedName>
        <fullName evidence="1">Uncharacterized protein</fullName>
    </submittedName>
</protein>
<proteinExistence type="predicted"/>
<evidence type="ECO:0000313" key="2">
    <source>
        <dbReference type="Proteomes" id="UP000319949"/>
    </source>
</evidence>